<dbReference type="InParanoid" id="A0A409WDY1"/>
<dbReference type="EMBL" id="NHTK01005544">
    <property type="protein sequence ID" value="PPQ76686.1"/>
    <property type="molecule type" value="Genomic_DNA"/>
</dbReference>
<evidence type="ECO:0000313" key="2">
    <source>
        <dbReference type="Proteomes" id="UP000284842"/>
    </source>
</evidence>
<comment type="caution">
    <text evidence="1">The sequence shown here is derived from an EMBL/GenBank/DDBJ whole genome shotgun (WGS) entry which is preliminary data.</text>
</comment>
<dbReference type="Proteomes" id="UP000284842">
    <property type="component" value="Unassembled WGS sequence"/>
</dbReference>
<keyword evidence="2" id="KW-1185">Reference proteome</keyword>
<protein>
    <submittedName>
        <fullName evidence="1">Uncharacterized protein</fullName>
    </submittedName>
</protein>
<proteinExistence type="predicted"/>
<dbReference type="AlphaFoldDB" id="A0A409WDY1"/>
<reference evidence="1 2" key="1">
    <citation type="journal article" date="2018" name="Evol. Lett.">
        <title>Horizontal gene cluster transfer increased hallucinogenic mushroom diversity.</title>
        <authorList>
            <person name="Reynolds H.T."/>
            <person name="Vijayakumar V."/>
            <person name="Gluck-Thaler E."/>
            <person name="Korotkin H.B."/>
            <person name="Matheny P.B."/>
            <person name="Slot J.C."/>
        </authorList>
    </citation>
    <scope>NUCLEOTIDE SEQUENCE [LARGE SCALE GENOMIC DNA]</scope>
    <source>
        <strain evidence="1 2">2629</strain>
    </source>
</reference>
<sequence length="271" mass="30581">MWDQVCNERLQKRADDNLAYIREILLKDMVEGGSGLTIFANTQQSAITILDTCVKHSSKSKYNATNSIQLGRSQLCITPYGRRLYSDLLGRIEGAWVRKGTLESDLAQTDSAQNPELNALLQNQLQETIRILDKFALQLAKFGLAPNGMPALQEDVAAYFMHKYGQRQLYAAVLGPLEDQWQKKLSWEQALNAKLAYKHPEYRAKAENCLRQAIQQLPDLAKKLAEFGPPPDGVSGPQGDLAAYVERRPWLGSPIRQFFARLLFWKKQTAA</sequence>
<gene>
    <name evidence="1" type="ORF">CVT24_012252</name>
</gene>
<organism evidence="1 2">
    <name type="scientific">Panaeolus cyanescens</name>
    <dbReference type="NCBI Taxonomy" id="181874"/>
    <lineage>
        <taxon>Eukaryota</taxon>
        <taxon>Fungi</taxon>
        <taxon>Dikarya</taxon>
        <taxon>Basidiomycota</taxon>
        <taxon>Agaricomycotina</taxon>
        <taxon>Agaricomycetes</taxon>
        <taxon>Agaricomycetidae</taxon>
        <taxon>Agaricales</taxon>
        <taxon>Agaricineae</taxon>
        <taxon>Galeropsidaceae</taxon>
        <taxon>Panaeolus</taxon>
    </lineage>
</organism>
<name>A0A409WDY1_9AGAR</name>
<evidence type="ECO:0000313" key="1">
    <source>
        <dbReference type="EMBL" id="PPQ76686.1"/>
    </source>
</evidence>
<accession>A0A409WDY1</accession>